<evidence type="ECO:0000313" key="2">
    <source>
        <dbReference type="Proteomes" id="UP000030748"/>
    </source>
</evidence>
<name>A0A022R748_ERYGU</name>
<reference evidence="1 2" key="1">
    <citation type="journal article" date="2013" name="Proc. Natl. Acad. Sci. U.S.A.">
        <title>Fine-scale variation in meiotic recombination in Mimulus inferred from population shotgun sequencing.</title>
        <authorList>
            <person name="Hellsten U."/>
            <person name="Wright K.M."/>
            <person name="Jenkins J."/>
            <person name="Shu S."/>
            <person name="Yuan Y."/>
            <person name="Wessler S.R."/>
            <person name="Schmutz J."/>
            <person name="Willis J.H."/>
            <person name="Rokhsar D.S."/>
        </authorList>
    </citation>
    <scope>NUCLEOTIDE SEQUENCE [LARGE SCALE GENOMIC DNA]</scope>
    <source>
        <strain evidence="2">cv. DUN x IM62</strain>
    </source>
</reference>
<feature type="non-terminal residue" evidence="1">
    <location>
        <position position="25"/>
    </location>
</feature>
<proteinExistence type="predicted"/>
<organism evidence="1 2">
    <name type="scientific">Erythranthe guttata</name>
    <name type="common">Yellow monkey flower</name>
    <name type="synonym">Mimulus guttatus</name>
    <dbReference type="NCBI Taxonomy" id="4155"/>
    <lineage>
        <taxon>Eukaryota</taxon>
        <taxon>Viridiplantae</taxon>
        <taxon>Streptophyta</taxon>
        <taxon>Embryophyta</taxon>
        <taxon>Tracheophyta</taxon>
        <taxon>Spermatophyta</taxon>
        <taxon>Magnoliopsida</taxon>
        <taxon>eudicotyledons</taxon>
        <taxon>Gunneridae</taxon>
        <taxon>Pentapetalae</taxon>
        <taxon>asterids</taxon>
        <taxon>lamiids</taxon>
        <taxon>Lamiales</taxon>
        <taxon>Phrymaceae</taxon>
        <taxon>Erythranthe</taxon>
    </lineage>
</organism>
<dbReference type="Proteomes" id="UP000030748">
    <property type="component" value="Unassembled WGS sequence"/>
</dbReference>
<evidence type="ECO:0000313" key="1">
    <source>
        <dbReference type="EMBL" id="EYU35498.1"/>
    </source>
</evidence>
<gene>
    <name evidence="1" type="ORF">MIMGU_mgv1a0200672mg</name>
</gene>
<sequence length="25" mass="2740">MVAPRMALFVLATVLHLSNTYGFST</sequence>
<keyword evidence="2" id="KW-1185">Reference proteome</keyword>
<dbReference type="AlphaFoldDB" id="A0A022R748"/>
<protein>
    <submittedName>
        <fullName evidence="1">Uncharacterized protein</fullName>
    </submittedName>
</protein>
<accession>A0A022R748</accession>
<dbReference type="EMBL" id="KI630617">
    <property type="protein sequence ID" value="EYU35498.1"/>
    <property type="molecule type" value="Genomic_DNA"/>
</dbReference>